<dbReference type="GO" id="GO:0044550">
    <property type="term" value="P:secondary metabolite biosynthetic process"/>
    <property type="evidence" value="ECO:0007669"/>
    <property type="project" value="TreeGrafter"/>
</dbReference>
<dbReference type="GO" id="GO:0031177">
    <property type="term" value="F:phosphopantetheine binding"/>
    <property type="evidence" value="ECO:0007669"/>
    <property type="project" value="TreeGrafter"/>
</dbReference>
<reference evidence="3" key="2">
    <citation type="journal article" date="2019" name="IMA Fungus">
        <title>Genome sequencing and comparison of five Tilletia species to identify candidate genes for the detection of regulated species infecting wheat.</title>
        <authorList>
            <person name="Nguyen H.D.T."/>
            <person name="Sultana T."/>
            <person name="Kesanakurti P."/>
            <person name="Hambleton S."/>
        </authorList>
    </citation>
    <scope>NUCLEOTIDE SEQUENCE</scope>
    <source>
        <strain evidence="3">DAOMC 236416</strain>
    </source>
</reference>
<dbReference type="PANTHER" id="PTHR45527:SF1">
    <property type="entry name" value="FATTY ACID SYNTHASE"/>
    <property type="match status" value="1"/>
</dbReference>
<accession>A0A177TYM1</accession>
<dbReference type="Proteomes" id="UP000077521">
    <property type="component" value="Unassembled WGS sequence"/>
</dbReference>
<dbReference type="Pfam" id="PF00501">
    <property type="entry name" value="AMP-binding"/>
    <property type="match status" value="1"/>
</dbReference>
<keyword evidence="4" id="KW-1185">Reference proteome</keyword>
<protein>
    <recommendedName>
        <fullName evidence="2">AMP-dependent synthetase/ligase domain-containing protein</fullName>
    </recommendedName>
</protein>
<dbReference type="Gene3D" id="3.40.50.12780">
    <property type="entry name" value="N-terminal domain of ligase-like"/>
    <property type="match status" value="1"/>
</dbReference>
<comment type="caution">
    <text evidence="3">The sequence shown here is derived from an EMBL/GenBank/DDBJ whole genome shotgun (WGS) entry which is preliminary data.</text>
</comment>
<dbReference type="InterPro" id="IPR045851">
    <property type="entry name" value="AMP-bd_C_sf"/>
</dbReference>
<keyword evidence="1" id="KW-0511">Multifunctional enzyme</keyword>
<reference evidence="3" key="1">
    <citation type="submission" date="2016-04" db="EMBL/GenBank/DDBJ databases">
        <authorList>
            <person name="Nguyen H.D."/>
            <person name="Samba Siva P."/>
            <person name="Cullis J."/>
            <person name="Levesque C.A."/>
            <person name="Hambleton S."/>
        </authorList>
    </citation>
    <scope>NUCLEOTIDE SEQUENCE</scope>
    <source>
        <strain evidence="3">DAOMC 236416</strain>
    </source>
</reference>
<evidence type="ECO:0000259" key="2">
    <source>
        <dbReference type="Pfam" id="PF00501"/>
    </source>
</evidence>
<evidence type="ECO:0000313" key="4">
    <source>
        <dbReference type="Proteomes" id="UP000077521"/>
    </source>
</evidence>
<feature type="domain" description="AMP-dependent synthetase/ligase" evidence="2">
    <location>
        <begin position="27"/>
        <end position="388"/>
    </location>
</feature>
<dbReference type="GO" id="GO:0043041">
    <property type="term" value="P:amino acid activation for nonribosomal peptide biosynthetic process"/>
    <property type="evidence" value="ECO:0007669"/>
    <property type="project" value="TreeGrafter"/>
</dbReference>
<name>A0A177TYM1_9BASI</name>
<dbReference type="InterPro" id="IPR020845">
    <property type="entry name" value="AMP-binding_CS"/>
</dbReference>
<dbReference type="PANTHER" id="PTHR45527">
    <property type="entry name" value="NONRIBOSOMAL PEPTIDE SYNTHETASE"/>
    <property type="match status" value="1"/>
</dbReference>
<dbReference type="InterPro" id="IPR042099">
    <property type="entry name" value="ANL_N_sf"/>
</dbReference>
<dbReference type="EMBL" id="LWDF02000194">
    <property type="protein sequence ID" value="KAE8254337.1"/>
    <property type="molecule type" value="Genomic_DNA"/>
</dbReference>
<dbReference type="PROSITE" id="PS00455">
    <property type="entry name" value="AMP_BINDING"/>
    <property type="match status" value="1"/>
</dbReference>
<sequence>MLEADEVYTGIAESLSKQPQTLTAFLTWAASQHPGTATAIEEGRSPGRRVSYTDLVQRCTSFAGRLRKEGIRPGSIVPILTGRKTVELLVIQYALMFAGAAFAPMDPTFPTSVTKHKIDKCKASFVIAQEVDDAKIQELERDGAIPSSVKVIRINGEKDIIDDTADASAHSEVQDARPDSVAWLLFTSGSTGKPKGVLQTHEQACAAMRAFIPQFFFGPKSRVLSTISAAWDISCCDTFATLSSGGVLCLSDSPDILKSYGDDLDAYQITSTNVPPALVSSIQNDKTIARLDVLISGGDKAETEQFAKWAKLGPRVFNGYGLTETGIGNLAFNPATSNLDASANVVPLGKPYGANEVFIMEVDSLQEVDMGKEGEVVLGGPQIALSYLDEEELTAQRFVRGAGGKRLFRTGDLGRVGKDSNIELSGRADDVIKLTGYRIGPEEVQAPLREVLGQGSFCCATTIDANDGSHDAKLVLSFVPPSITDDKEAPRQIQDASELLFDSADAERFRTEWQDRMVKKADETISYYARPAAYLPIRFIPLNTNHKHDRKRIAEAARYADQNGHLVYLNQS</sequence>
<dbReference type="AlphaFoldDB" id="A0A177TYM1"/>
<dbReference type="SUPFAM" id="SSF56801">
    <property type="entry name" value="Acetyl-CoA synthetase-like"/>
    <property type="match status" value="1"/>
</dbReference>
<dbReference type="GO" id="GO:0005737">
    <property type="term" value="C:cytoplasm"/>
    <property type="evidence" value="ECO:0007669"/>
    <property type="project" value="TreeGrafter"/>
</dbReference>
<dbReference type="Gene3D" id="3.30.300.30">
    <property type="match status" value="1"/>
</dbReference>
<organism evidence="3 4">
    <name type="scientific">Tilletia indica</name>
    <dbReference type="NCBI Taxonomy" id="43049"/>
    <lineage>
        <taxon>Eukaryota</taxon>
        <taxon>Fungi</taxon>
        <taxon>Dikarya</taxon>
        <taxon>Basidiomycota</taxon>
        <taxon>Ustilaginomycotina</taxon>
        <taxon>Exobasidiomycetes</taxon>
        <taxon>Tilletiales</taxon>
        <taxon>Tilletiaceae</taxon>
        <taxon>Tilletia</taxon>
    </lineage>
</organism>
<evidence type="ECO:0000256" key="1">
    <source>
        <dbReference type="ARBA" id="ARBA00023268"/>
    </source>
</evidence>
<dbReference type="InterPro" id="IPR000873">
    <property type="entry name" value="AMP-dep_synth/lig_dom"/>
</dbReference>
<proteinExistence type="predicted"/>
<gene>
    <name evidence="3" type="ORF">A4X13_0g3459</name>
</gene>
<evidence type="ECO:0000313" key="3">
    <source>
        <dbReference type="EMBL" id="KAE8254337.1"/>
    </source>
</evidence>